<keyword evidence="3" id="KW-1185">Reference proteome</keyword>
<proteinExistence type="predicted"/>
<feature type="compositionally biased region" description="Pro residues" evidence="1">
    <location>
        <begin position="67"/>
        <end position="100"/>
    </location>
</feature>
<feature type="region of interest" description="Disordered" evidence="1">
    <location>
        <begin position="1"/>
        <end position="109"/>
    </location>
</feature>
<name>A0A164MB02_9AGAM</name>
<evidence type="ECO:0000256" key="1">
    <source>
        <dbReference type="SAM" id="MobiDB-lite"/>
    </source>
</evidence>
<feature type="compositionally biased region" description="Polar residues" evidence="1">
    <location>
        <begin position="32"/>
        <end position="49"/>
    </location>
</feature>
<evidence type="ECO:0000313" key="2">
    <source>
        <dbReference type="EMBL" id="KZS86544.1"/>
    </source>
</evidence>
<dbReference type="EMBL" id="KV419486">
    <property type="protein sequence ID" value="KZS86544.1"/>
    <property type="molecule type" value="Genomic_DNA"/>
</dbReference>
<dbReference type="Proteomes" id="UP000076722">
    <property type="component" value="Unassembled WGS sequence"/>
</dbReference>
<organism evidence="2 3">
    <name type="scientific">Sistotremastrum niveocremeum HHB9708</name>
    <dbReference type="NCBI Taxonomy" id="1314777"/>
    <lineage>
        <taxon>Eukaryota</taxon>
        <taxon>Fungi</taxon>
        <taxon>Dikarya</taxon>
        <taxon>Basidiomycota</taxon>
        <taxon>Agaricomycotina</taxon>
        <taxon>Agaricomycetes</taxon>
        <taxon>Sistotremastrales</taxon>
        <taxon>Sistotremastraceae</taxon>
        <taxon>Sertulicium</taxon>
        <taxon>Sertulicium niveocremeum</taxon>
    </lineage>
</organism>
<evidence type="ECO:0000313" key="3">
    <source>
        <dbReference type="Proteomes" id="UP000076722"/>
    </source>
</evidence>
<accession>A0A164MB02</accession>
<protein>
    <submittedName>
        <fullName evidence="2">Uncharacterized protein</fullName>
    </submittedName>
</protein>
<dbReference type="AlphaFoldDB" id="A0A164MB02"/>
<sequence length="204" mass="22246">MPRQEKPRSLRSAPAAVAILRGPQIGVRVRKSTPNFNRGNKAHSSGNTQDRLEIPALQTAPVVSTSEPPPPPPPSPVEPTPPTPTPPATPSARPPSPTPTEPAEEQAVIDPWVTPPELVALIQGGILPHDPDEEEEGNLMTRMKGRRAWEYRAFYDIESSQKTTTGIGSRIESVLVDETEQQIMASRINPYGTPPDHLEIIHHV</sequence>
<gene>
    <name evidence="2" type="ORF">SISNIDRAFT_491854</name>
</gene>
<reference evidence="2 3" key="1">
    <citation type="journal article" date="2016" name="Mol. Biol. Evol.">
        <title>Comparative Genomics of Early-Diverging Mushroom-Forming Fungi Provides Insights into the Origins of Lignocellulose Decay Capabilities.</title>
        <authorList>
            <person name="Nagy L.G."/>
            <person name="Riley R."/>
            <person name="Tritt A."/>
            <person name="Adam C."/>
            <person name="Daum C."/>
            <person name="Floudas D."/>
            <person name="Sun H."/>
            <person name="Yadav J.S."/>
            <person name="Pangilinan J."/>
            <person name="Larsson K.H."/>
            <person name="Matsuura K."/>
            <person name="Barry K."/>
            <person name="Labutti K."/>
            <person name="Kuo R."/>
            <person name="Ohm R.A."/>
            <person name="Bhattacharya S.S."/>
            <person name="Shirouzu T."/>
            <person name="Yoshinaga Y."/>
            <person name="Martin F.M."/>
            <person name="Grigoriev I.V."/>
            <person name="Hibbett D.S."/>
        </authorList>
    </citation>
    <scope>NUCLEOTIDE SEQUENCE [LARGE SCALE GENOMIC DNA]</scope>
    <source>
        <strain evidence="2 3">HHB9708</strain>
    </source>
</reference>